<dbReference type="RefSeq" id="WP_242762722.1">
    <property type="nucleotide sequence ID" value="NZ_JALDAY010000002.1"/>
</dbReference>
<sequence length="126" mass="14012">MVVYETHCAHCGDPLTGRQRRACSARCRKALQRTSPSLRTCKLCNQPFKPVGPGRRTVCPYEDADDYCQGLQDEAEDAEAIRQAQLREAVCACGCGRALPYSGRGRPPRFASPACKTRTYREEARS</sequence>
<proteinExistence type="predicted"/>
<reference evidence="1" key="1">
    <citation type="submission" date="2022-03" db="EMBL/GenBank/DDBJ databases">
        <title>Streptomyces 7R015 and 7R016 isolated from Barleria lupulina in Thailand.</title>
        <authorList>
            <person name="Kanchanasin P."/>
            <person name="Phongsopitanun W."/>
            <person name="Tanasupawat S."/>
        </authorList>
    </citation>
    <scope>NUCLEOTIDE SEQUENCE</scope>
    <source>
        <strain evidence="1">7R015</strain>
    </source>
</reference>
<evidence type="ECO:0000313" key="1">
    <source>
        <dbReference type="EMBL" id="MCI3271008.1"/>
    </source>
</evidence>
<protein>
    <submittedName>
        <fullName evidence="1">Uncharacterized protein</fullName>
    </submittedName>
</protein>
<dbReference type="EMBL" id="JALDAY010000002">
    <property type="protein sequence ID" value="MCI3271008.1"/>
    <property type="molecule type" value="Genomic_DNA"/>
</dbReference>
<evidence type="ECO:0000313" key="2">
    <source>
        <dbReference type="Proteomes" id="UP001165269"/>
    </source>
</evidence>
<accession>A0ABS9Y1B4</accession>
<organism evidence="1 2">
    <name type="scientific">Streptomyces cylindrosporus</name>
    <dbReference type="NCBI Taxonomy" id="2927583"/>
    <lineage>
        <taxon>Bacteria</taxon>
        <taxon>Bacillati</taxon>
        <taxon>Actinomycetota</taxon>
        <taxon>Actinomycetes</taxon>
        <taxon>Kitasatosporales</taxon>
        <taxon>Streptomycetaceae</taxon>
        <taxon>Streptomyces</taxon>
    </lineage>
</organism>
<gene>
    <name evidence="1" type="ORF">MQP27_07765</name>
</gene>
<name>A0ABS9Y1B4_9ACTN</name>
<comment type="caution">
    <text evidence="1">The sequence shown here is derived from an EMBL/GenBank/DDBJ whole genome shotgun (WGS) entry which is preliminary data.</text>
</comment>
<keyword evidence="2" id="KW-1185">Reference proteome</keyword>
<dbReference type="Proteomes" id="UP001165269">
    <property type="component" value="Unassembled WGS sequence"/>
</dbReference>